<dbReference type="PANTHER" id="PTHR34997:SF1">
    <property type="entry name" value="PEPTIDOGLYCAN-BINDING LYSIN DOMAIN"/>
    <property type="match status" value="1"/>
</dbReference>
<keyword evidence="4" id="KW-0732">Signal</keyword>
<dbReference type="STRING" id="2004952.A0A2C5ZF19"/>
<dbReference type="InterPro" id="IPR052210">
    <property type="entry name" value="LysM1-like"/>
</dbReference>
<proteinExistence type="inferred from homology"/>
<name>A0A2C5ZF19_9HYPO</name>
<reference evidence="6 7" key="1">
    <citation type="submission" date="2017-06" db="EMBL/GenBank/DDBJ databases">
        <title>Ant-infecting Ophiocordyceps genomes reveal a high diversity of potential behavioral manipulation genes and a possible major role for enterotoxins.</title>
        <authorList>
            <person name="De Bekker C."/>
            <person name="Evans H.C."/>
            <person name="Brachmann A."/>
            <person name="Hughes D.P."/>
        </authorList>
    </citation>
    <scope>NUCLEOTIDE SEQUENCE [LARGE SCALE GENOMIC DNA]</scope>
    <source>
        <strain evidence="6 7">Map16</strain>
    </source>
</reference>
<evidence type="ECO:0000256" key="3">
    <source>
        <dbReference type="ARBA" id="ARBA00044955"/>
    </source>
</evidence>
<evidence type="ECO:0000256" key="1">
    <source>
        <dbReference type="ARBA" id="ARBA00022669"/>
    </source>
</evidence>
<evidence type="ECO:0000313" key="6">
    <source>
        <dbReference type="EMBL" id="PHH78014.1"/>
    </source>
</evidence>
<dbReference type="PROSITE" id="PS51782">
    <property type="entry name" value="LYSM"/>
    <property type="match status" value="1"/>
</dbReference>
<keyword evidence="1" id="KW-0147">Chitin-binding</keyword>
<feature type="signal peptide" evidence="4">
    <location>
        <begin position="1"/>
        <end position="19"/>
    </location>
</feature>
<dbReference type="AlphaFoldDB" id="A0A2C5ZF19"/>
<dbReference type="OrthoDB" id="2281372at2759"/>
<dbReference type="Proteomes" id="UP000226431">
    <property type="component" value="Unassembled WGS sequence"/>
</dbReference>
<dbReference type="Gene3D" id="3.10.350.10">
    <property type="entry name" value="LysM domain"/>
    <property type="match status" value="1"/>
</dbReference>
<comment type="similarity">
    <text evidence="3">Belongs to the secreted LysM effector family.</text>
</comment>
<protein>
    <recommendedName>
        <fullName evidence="5">LysM domain-containing protein</fullName>
    </recommendedName>
</protein>
<accession>A0A2C5ZF19</accession>
<evidence type="ECO:0000313" key="7">
    <source>
        <dbReference type="Proteomes" id="UP000226431"/>
    </source>
</evidence>
<dbReference type="InterPro" id="IPR018392">
    <property type="entry name" value="LysM"/>
</dbReference>
<gene>
    <name evidence="6" type="ORF">CDD80_7476</name>
</gene>
<dbReference type="InterPro" id="IPR036779">
    <property type="entry name" value="LysM_dom_sf"/>
</dbReference>
<keyword evidence="2" id="KW-0843">Virulence</keyword>
<dbReference type="CDD" id="cd00118">
    <property type="entry name" value="LysM"/>
    <property type="match status" value="1"/>
</dbReference>
<organism evidence="6 7">
    <name type="scientific">Ophiocordyceps camponoti-rufipedis</name>
    <dbReference type="NCBI Taxonomy" id="2004952"/>
    <lineage>
        <taxon>Eukaryota</taxon>
        <taxon>Fungi</taxon>
        <taxon>Dikarya</taxon>
        <taxon>Ascomycota</taxon>
        <taxon>Pezizomycotina</taxon>
        <taxon>Sordariomycetes</taxon>
        <taxon>Hypocreomycetidae</taxon>
        <taxon>Hypocreales</taxon>
        <taxon>Ophiocordycipitaceae</taxon>
        <taxon>Ophiocordyceps</taxon>
    </lineage>
</organism>
<sequence>MLLKTLTLTLLSAIPLANAAASPVVDDAKLNHSPDKVLADPPQPVVTPRPIQSGMIKGCRAFHLVVKGETCLSIEAMFGPSLEDLVKWNPAIREDCTNMWADTYLCIGV</sequence>
<evidence type="ECO:0000259" key="5">
    <source>
        <dbReference type="PROSITE" id="PS51782"/>
    </source>
</evidence>
<dbReference type="PANTHER" id="PTHR34997">
    <property type="entry name" value="AM15"/>
    <property type="match status" value="1"/>
</dbReference>
<dbReference type="SMART" id="SM00257">
    <property type="entry name" value="LysM"/>
    <property type="match status" value="1"/>
</dbReference>
<feature type="chain" id="PRO_5012880484" description="LysM domain-containing protein" evidence="4">
    <location>
        <begin position="20"/>
        <end position="109"/>
    </location>
</feature>
<feature type="domain" description="LysM" evidence="5">
    <location>
        <begin position="61"/>
        <end position="107"/>
    </location>
</feature>
<dbReference type="EMBL" id="NJES01000095">
    <property type="protein sequence ID" value="PHH78014.1"/>
    <property type="molecule type" value="Genomic_DNA"/>
</dbReference>
<keyword evidence="7" id="KW-1185">Reference proteome</keyword>
<evidence type="ECO:0000256" key="4">
    <source>
        <dbReference type="SAM" id="SignalP"/>
    </source>
</evidence>
<dbReference type="SUPFAM" id="SSF54106">
    <property type="entry name" value="LysM domain"/>
    <property type="match status" value="1"/>
</dbReference>
<evidence type="ECO:0000256" key="2">
    <source>
        <dbReference type="ARBA" id="ARBA00023026"/>
    </source>
</evidence>
<dbReference type="GO" id="GO:0008061">
    <property type="term" value="F:chitin binding"/>
    <property type="evidence" value="ECO:0007669"/>
    <property type="project" value="UniProtKB-KW"/>
</dbReference>
<comment type="caution">
    <text evidence="6">The sequence shown here is derived from an EMBL/GenBank/DDBJ whole genome shotgun (WGS) entry which is preliminary data.</text>
</comment>